<keyword evidence="1" id="KW-0812">Transmembrane</keyword>
<dbReference type="EMBL" id="CP015105">
    <property type="protein sequence ID" value="ASJ13246.1"/>
    <property type="molecule type" value="Genomic_DNA"/>
</dbReference>
<dbReference type="OrthoDB" id="100026at2157"/>
<feature type="transmembrane region" description="Helical" evidence="1">
    <location>
        <begin position="38"/>
        <end position="59"/>
    </location>
</feature>
<keyword evidence="1" id="KW-1133">Transmembrane helix</keyword>
<sequence>MRICRVLWLLGLIGLITAIWVVYDVLAKQTKMDTTQKLIWILVALSLWLIGAIIYYIIIKREHKYEETPEEIPSSYDEPSIY</sequence>
<gene>
    <name evidence="2" type="ORF">A3L14_10285</name>
</gene>
<keyword evidence="3" id="KW-1185">Reference proteome</keyword>
<dbReference type="AlphaFoldDB" id="A0A2Z2N5Y9"/>
<protein>
    <submittedName>
        <fullName evidence="2">Uncharacterized protein</fullName>
    </submittedName>
</protein>
<evidence type="ECO:0000256" key="1">
    <source>
        <dbReference type="SAM" id="Phobius"/>
    </source>
</evidence>
<proteinExistence type="predicted"/>
<dbReference type="GO" id="GO:0005886">
    <property type="term" value="C:plasma membrane"/>
    <property type="evidence" value="ECO:0007669"/>
    <property type="project" value="UniProtKB-SubCell"/>
</dbReference>
<keyword evidence="1" id="KW-0472">Membrane</keyword>
<feature type="transmembrane region" description="Helical" evidence="1">
    <location>
        <begin position="6"/>
        <end position="26"/>
    </location>
</feature>
<name>A0A2Z2N5Y9_9EURY</name>
<evidence type="ECO:0000313" key="2">
    <source>
        <dbReference type="EMBL" id="ASJ13246.1"/>
    </source>
</evidence>
<evidence type="ECO:0000313" key="3">
    <source>
        <dbReference type="Proteomes" id="UP000250136"/>
    </source>
</evidence>
<reference evidence="2 3" key="1">
    <citation type="submission" date="2016-04" db="EMBL/GenBank/DDBJ databases">
        <title>Complete genome sequence of Thermococcus thioreducens type strain OGL-20P.</title>
        <authorList>
            <person name="Oger P.M."/>
        </authorList>
    </citation>
    <scope>NUCLEOTIDE SEQUENCE [LARGE SCALE GENOMIC DNA]</scope>
    <source>
        <strain evidence="2 3">OGL-20P</strain>
    </source>
</reference>
<dbReference type="KEGG" id="ttd:A3L14_10285"/>
<accession>A0A2Z2N5Y9</accession>
<organism evidence="2 3">
    <name type="scientific">Thermococcus thioreducens</name>
    <dbReference type="NCBI Taxonomy" id="277988"/>
    <lineage>
        <taxon>Archaea</taxon>
        <taxon>Methanobacteriati</taxon>
        <taxon>Methanobacteriota</taxon>
        <taxon>Thermococci</taxon>
        <taxon>Thermococcales</taxon>
        <taxon>Thermococcaceae</taxon>
        <taxon>Thermococcus</taxon>
    </lineage>
</organism>
<dbReference type="Proteomes" id="UP000250136">
    <property type="component" value="Chromosome"/>
</dbReference>